<organism evidence="3 4">
    <name type="scientific">Streptomyces werraensis</name>
    <dbReference type="NCBI Taxonomy" id="68284"/>
    <lineage>
        <taxon>Bacteria</taxon>
        <taxon>Bacillati</taxon>
        <taxon>Actinomycetota</taxon>
        <taxon>Actinomycetes</taxon>
        <taxon>Kitasatosporales</taxon>
        <taxon>Streptomycetaceae</taxon>
        <taxon>Streptomyces</taxon>
    </lineage>
</organism>
<name>A0ABV3JE06_9ACTN</name>
<sequence length="276" mass="29414">MPESAARAAARRAASVGPTLAAGALAHVGPAATWLPVVRRHLSPRLAGAGHPRHVALTFDDGPDPVSTTRFLDVLDGLGVRATFFVLGDAVVRHPDVVRETARRGHEVAVHGWSHDRPWLPAPARDVRSLRRAVEAVRDVTGVAPQWYRPPYGILTSGRWAAARAAGLRPVLWTAWGRDWTATATPESVRATVEADLRGGGTVLLHDTDRTAAPGCWRATLGALPDLVAAWRTAGLTVGPLSEHGTAEVHATAPRVLGRSGAVPRRPLEHGRSRRG</sequence>
<dbReference type="Proteomes" id="UP001552527">
    <property type="component" value="Unassembled WGS sequence"/>
</dbReference>
<dbReference type="PANTHER" id="PTHR10587">
    <property type="entry name" value="GLYCOSYL TRANSFERASE-RELATED"/>
    <property type="match status" value="1"/>
</dbReference>
<dbReference type="SUPFAM" id="SSF88713">
    <property type="entry name" value="Glycoside hydrolase/deacetylase"/>
    <property type="match status" value="1"/>
</dbReference>
<feature type="compositionally biased region" description="Basic and acidic residues" evidence="1">
    <location>
        <begin position="266"/>
        <end position="276"/>
    </location>
</feature>
<dbReference type="PROSITE" id="PS51677">
    <property type="entry name" value="NODB"/>
    <property type="match status" value="1"/>
</dbReference>
<feature type="domain" description="NodB homology" evidence="2">
    <location>
        <begin position="53"/>
        <end position="239"/>
    </location>
</feature>
<dbReference type="InterPro" id="IPR050248">
    <property type="entry name" value="Polysacc_deacetylase_ArnD"/>
</dbReference>
<dbReference type="InterPro" id="IPR011330">
    <property type="entry name" value="Glyco_hydro/deAcase_b/a-brl"/>
</dbReference>
<dbReference type="InterPro" id="IPR002509">
    <property type="entry name" value="NODB_dom"/>
</dbReference>
<proteinExistence type="predicted"/>
<dbReference type="CDD" id="cd10959">
    <property type="entry name" value="CE4_NodB_like_3"/>
    <property type="match status" value="1"/>
</dbReference>
<dbReference type="Pfam" id="PF01522">
    <property type="entry name" value="Polysacc_deac_1"/>
    <property type="match status" value="1"/>
</dbReference>
<dbReference type="RefSeq" id="WP_364021573.1">
    <property type="nucleotide sequence ID" value="NZ_JBFATD010000008.1"/>
</dbReference>
<comment type="caution">
    <text evidence="3">The sequence shown here is derived from an EMBL/GenBank/DDBJ whole genome shotgun (WGS) entry which is preliminary data.</text>
</comment>
<dbReference type="Gene3D" id="3.20.20.370">
    <property type="entry name" value="Glycoside hydrolase/deacetylase"/>
    <property type="match status" value="1"/>
</dbReference>
<evidence type="ECO:0000256" key="1">
    <source>
        <dbReference type="SAM" id="MobiDB-lite"/>
    </source>
</evidence>
<protein>
    <submittedName>
        <fullName evidence="3">Polysaccharide deacetylase family protein</fullName>
    </submittedName>
</protein>
<evidence type="ECO:0000313" key="4">
    <source>
        <dbReference type="Proteomes" id="UP001552527"/>
    </source>
</evidence>
<accession>A0ABV3JE06</accession>
<keyword evidence="4" id="KW-1185">Reference proteome</keyword>
<gene>
    <name evidence="3" type="ORF">AB0K95_14020</name>
</gene>
<feature type="region of interest" description="Disordered" evidence="1">
    <location>
        <begin position="256"/>
        <end position="276"/>
    </location>
</feature>
<dbReference type="EMBL" id="JBFATE010000005">
    <property type="protein sequence ID" value="MEV5246373.1"/>
    <property type="molecule type" value="Genomic_DNA"/>
</dbReference>
<reference evidence="3 4" key="1">
    <citation type="submission" date="2024-06" db="EMBL/GenBank/DDBJ databases">
        <title>The Natural Products Discovery Center: Release of the First 8490 Sequenced Strains for Exploring Actinobacteria Biosynthetic Diversity.</title>
        <authorList>
            <person name="Kalkreuter E."/>
            <person name="Kautsar S.A."/>
            <person name="Yang D."/>
            <person name="Bader C.D."/>
            <person name="Teijaro C.N."/>
            <person name="Fluegel L."/>
            <person name="Davis C.M."/>
            <person name="Simpson J.R."/>
            <person name="Lauterbach L."/>
            <person name="Steele A.D."/>
            <person name="Gui C."/>
            <person name="Meng S."/>
            <person name="Li G."/>
            <person name="Viehrig K."/>
            <person name="Ye F."/>
            <person name="Su P."/>
            <person name="Kiefer A.F."/>
            <person name="Nichols A."/>
            <person name="Cepeda A.J."/>
            <person name="Yan W."/>
            <person name="Fan B."/>
            <person name="Jiang Y."/>
            <person name="Adhikari A."/>
            <person name="Zheng C.-J."/>
            <person name="Schuster L."/>
            <person name="Cowan T.M."/>
            <person name="Smanski M.J."/>
            <person name="Chevrette M.G."/>
            <person name="De Carvalho L.P.S."/>
            <person name="Shen B."/>
        </authorList>
    </citation>
    <scope>NUCLEOTIDE SEQUENCE [LARGE SCALE GENOMIC DNA]</scope>
    <source>
        <strain evidence="3 4">NPDC052768</strain>
    </source>
</reference>
<evidence type="ECO:0000259" key="2">
    <source>
        <dbReference type="PROSITE" id="PS51677"/>
    </source>
</evidence>
<dbReference type="PANTHER" id="PTHR10587:SF137">
    <property type="entry name" value="4-DEOXY-4-FORMAMIDO-L-ARABINOSE-PHOSPHOUNDECAPRENOL DEFORMYLASE ARND-RELATED"/>
    <property type="match status" value="1"/>
</dbReference>
<evidence type="ECO:0000313" key="3">
    <source>
        <dbReference type="EMBL" id="MEV5246373.1"/>
    </source>
</evidence>